<dbReference type="Proteomes" id="UP000623440">
    <property type="component" value="Unassembled WGS sequence"/>
</dbReference>
<dbReference type="SUPFAM" id="SSF56209">
    <property type="entry name" value="Nitrile hydratase alpha chain"/>
    <property type="match status" value="1"/>
</dbReference>
<dbReference type="InterPro" id="IPR036648">
    <property type="entry name" value="CN_Hdrase_a/SCN_Hdrase_g_sf"/>
</dbReference>
<dbReference type="RefSeq" id="WP_190943791.1">
    <property type="nucleotide sequence ID" value="NZ_JACJSI010000085.1"/>
</dbReference>
<name>A0ABR8DXS8_9NOSO</name>
<organism evidence="1 2">
    <name type="scientific">Nostoc flagelliforme FACHB-838</name>
    <dbReference type="NCBI Taxonomy" id="2692904"/>
    <lineage>
        <taxon>Bacteria</taxon>
        <taxon>Bacillati</taxon>
        <taxon>Cyanobacteriota</taxon>
        <taxon>Cyanophyceae</taxon>
        <taxon>Nostocales</taxon>
        <taxon>Nostocaceae</taxon>
        <taxon>Nostoc</taxon>
    </lineage>
</organism>
<comment type="caution">
    <text evidence="1">The sequence shown here is derived from an EMBL/GenBank/DDBJ whole genome shotgun (WGS) entry which is preliminary data.</text>
</comment>
<proteinExistence type="predicted"/>
<accession>A0ABR8DXS8</accession>
<evidence type="ECO:0000313" key="2">
    <source>
        <dbReference type="Proteomes" id="UP000623440"/>
    </source>
</evidence>
<protein>
    <submittedName>
        <fullName evidence="1">NHLP leader peptide family natural product</fullName>
    </submittedName>
</protein>
<keyword evidence="2" id="KW-1185">Reference proteome</keyword>
<sequence length="102" mass="10980">MIQPNNTNDVQSQIIAKALRDSSFRQSLFNEPKAAISQELGIDIPDSINIQVLQANDTNLYLVLPSANDDEGDAELSLEQLASVAGGRGSTICSWSKTCLNS</sequence>
<dbReference type="Gene3D" id="3.90.330.10">
    <property type="entry name" value="Nitrile hydratase alpha /Thiocyanate hydrolase gamma"/>
    <property type="match status" value="1"/>
</dbReference>
<reference evidence="1 2" key="1">
    <citation type="journal article" date="2020" name="ISME J.">
        <title>Comparative genomics reveals insights into cyanobacterial evolution and habitat adaptation.</title>
        <authorList>
            <person name="Chen M.Y."/>
            <person name="Teng W.K."/>
            <person name="Zhao L."/>
            <person name="Hu C.X."/>
            <person name="Zhou Y.K."/>
            <person name="Han B.P."/>
            <person name="Song L.R."/>
            <person name="Shu W.S."/>
        </authorList>
    </citation>
    <scope>NUCLEOTIDE SEQUENCE [LARGE SCALE GENOMIC DNA]</scope>
    <source>
        <strain evidence="1 2">FACHB-838</strain>
    </source>
</reference>
<dbReference type="InterPro" id="IPR022513">
    <property type="entry name" value="TOMM_pelo"/>
</dbReference>
<dbReference type="EMBL" id="JACJSI010000085">
    <property type="protein sequence ID" value="MBD2533204.1"/>
    <property type="molecule type" value="Genomic_DNA"/>
</dbReference>
<gene>
    <name evidence="1" type="ORF">H6G97_27990</name>
</gene>
<evidence type="ECO:0000313" key="1">
    <source>
        <dbReference type="EMBL" id="MBD2533204.1"/>
    </source>
</evidence>
<dbReference type="NCBIfam" id="TIGR03793">
    <property type="entry name" value="leader_NHLP"/>
    <property type="match status" value="1"/>
</dbReference>